<dbReference type="Proteomes" id="UP000591131">
    <property type="component" value="Unassembled WGS sequence"/>
</dbReference>
<feature type="transmembrane region" description="Helical" evidence="9">
    <location>
        <begin position="635"/>
        <end position="657"/>
    </location>
</feature>
<dbReference type="PANTHER" id="PTHR11629">
    <property type="entry name" value="VACUOLAR PROTON ATPASES"/>
    <property type="match status" value="1"/>
</dbReference>
<evidence type="ECO:0000256" key="2">
    <source>
        <dbReference type="ARBA" id="ARBA00009904"/>
    </source>
</evidence>
<feature type="transmembrane region" description="Helical" evidence="9">
    <location>
        <begin position="566"/>
        <end position="584"/>
    </location>
</feature>
<evidence type="ECO:0000256" key="8">
    <source>
        <dbReference type="ARBA" id="ARBA00023136"/>
    </source>
</evidence>
<comment type="subcellular location">
    <subcellularLocation>
        <location evidence="1">Membrane</location>
        <topology evidence="1">Multi-pass membrane protein</topology>
    </subcellularLocation>
</comment>
<protein>
    <recommendedName>
        <fullName evidence="9">V-type proton ATPase subunit a</fullName>
    </recommendedName>
</protein>
<dbReference type="PIRSF" id="PIRSF001293">
    <property type="entry name" value="ATP6V0A1"/>
    <property type="match status" value="1"/>
</dbReference>
<evidence type="ECO:0000256" key="11">
    <source>
        <dbReference type="SAM" id="SignalP"/>
    </source>
</evidence>
<organism evidence="12 13">
    <name type="scientific">Perkinsus chesapeaki</name>
    <name type="common">Clam parasite</name>
    <name type="synonym">Perkinsus andrewsi</name>
    <dbReference type="NCBI Taxonomy" id="330153"/>
    <lineage>
        <taxon>Eukaryota</taxon>
        <taxon>Sar</taxon>
        <taxon>Alveolata</taxon>
        <taxon>Perkinsozoa</taxon>
        <taxon>Perkinsea</taxon>
        <taxon>Perkinsida</taxon>
        <taxon>Perkinsidae</taxon>
        <taxon>Perkinsus</taxon>
    </lineage>
</organism>
<keyword evidence="5 9" id="KW-0375">Hydrogen ion transport</keyword>
<dbReference type="OrthoDB" id="10264220at2759"/>
<feature type="signal peptide" evidence="11">
    <location>
        <begin position="1"/>
        <end position="19"/>
    </location>
</feature>
<evidence type="ECO:0000256" key="9">
    <source>
        <dbReference type="RuleBase" id="RU361189"/>
    </source>
</evidence>
<feature type="transmembrane region" description="Helical" evidence="9">
    <location>
        <begin position="448"/>
        <end position="465"/>
    </location>
</feature>
<dbReference type="InterPro" id="IPR026028">
    <property type="entry name" value="V-type_ATPase_116kDa_su_euka"/>
</dbReference>
<evidence type="ECO:0000256" key="5">
    <source>
        <dbReference type="ARBA" id="ARBA00022781"/>
    </source>
</evidence>
<comment type="caution">
    <text evidence="12">The sequence shown here is derived from an EMBL/GenBank/DDBJ whole genome shotgun (WGS) entry which is preliminary data.</text>
</comment>
<dbReference type="AlphaFoldDB" id="A0A7J6LQ56"/>
<dbReference type="GO" id="GO:0046961">
    <property type="term" value="F:proton-transporting ATPase activity, rotational mechanism"/>
    <property type="evidence" value="ECO:0007669"/>
    <property type="project" value="InterPro"/>
</dbReference>
<dbReference type="GO" id="GO:0007035">
    <property type="term" value="P:vacuolar acidification"/>
    <property type="evidence" value="ECO:0007669"/>
    <property type="project" value="TreeGrafter"/>
</dbReference>
<evidence type="ECO:0000256" key="6">
    <source>
        <dbReference type="ARBA" id="ARBA00022989"/>
    </source>
</evidence>
<feature type="transmembrane region" description="Helical" evidence="9">
    <location>
        <begin position="403"/>
        <end position="427"/>
    </location>
</feature>
<reference evidence="12 13" key="1">
    <citation type="submission" date="2020-04" db="EMBL/GenBank/DDBJ databases">
        <title>Perkinsus chesapeaki whole genome sequence.</title>
        <authorList>
            <person name="Bogema D.R."/>
        </authorList>
    </citation>
    <scope>NUCLEOTIDE SEQUENCE [LARGE SCALE GENOMIC DNA]</scope>
    <source>
        <strain evidence="12">ATCC PRA-425</strain>
    </source>
</reference>
<keyword evidence="8 9" id="KW-0472">Membrane</keyword>
<keyword evidence="13" id="KW-1185">Reference proteome</keyword>
<dbReference type="GO" id="GO:0000220">
    <property type="term" value="C:vacuolar proton-transporting V-type ATPase, V0 domain"/>
    <property type="evidence" value="ECO:0007669"/>
    <property type="project" value="InterPro"/>
</dbReference>
<dbReference type="PANTHER" id="PTHR11629:SF63">
    <property type="entry name" value="V-TYPE PROTON ATPASE SUBUNIT A"/>
    <property type="match status" value="1"/>
</dbReference>
<evidence type="ECO:0000313" key="12">
    <source>
        <dbReference type="EMBL" id="KAF4661246.1"/>
    </source>
</evidence>
<keyword evidence="7 9" id="KW-0406">Ion transport</keyword>
<evidence type="ECO:0000256" key="1">
    <source>
        <dbReference type="ARBA" id="ARBA00004141"/>
    </source>
</evidence>
<name>A0A7J6LQ56_PERCH</name>
<feature type="transmembrane region" description="Helical" evidence="9">
    <location>
        <begin position="537"/>
        <end position="554"/>
    </location>
</feature>
<proteinExistence type="inferred from homology"/>
<evidence type="ECO:0000256" key="7">
    <source>
        <dbReference type="ARBA" id="ARBA00023065"/>
    </source>
</evidence>
<keyword evidence="4 9" id="KW-0812">Transmembrane</keyword>
<keyword evidence="6 9" id="KW-1133">Transmembrane helix</keyword>
<keyword evidence="3 9" id="KW-0813">Transport</keyword>
<feature type="transmembrane region" description="Helical" evidence="9">
    <location>
        <begin position="755"/>
        <end position="775"/>
    </location>
</feature>
<feature type="region of interest" description="Disordered" evidence="10">
    <location>
        <begin position="664"/>
        <end position="687"/>
    </location>
</feature>
<feature type="chain" id="PRO_5029703710" description="V-type proton ATPase subunit a" evidence="11">
    <location>
        <begin position="20"/>
        <end position="819"/>
    </location>
</feature>
<dbReference type="EMBL" id="JAAPAO010000385">
    <property type="protein sequence ID" value="KAF4661246.1"/>
    <property type="molecule type" value="Genomic_DNA"/>
</dbReference>
<keyword evidence="11" id="KW-0732">Signal</keyword>
<dbReference type="InterPro" id="IPR002490">
    <property type="entry name" value="V-ATPase_116kDa_su"/>
</dbReference>
<sequence length="819" mass="93527">MRCRHASCWIVRDGWSVNCLCVLLLLLQEMEEKLFSLRSYRKYIQRIEEMERMLRFLSREVESVGSMPLYKNRVDNFLQHDNELSLDTLEADLNKLYDRFVRFQSNNEILTAELNSAIEELHVVRASLAEGVSSTGRSALEARLLDTTVDGSSYAKAHGMQFSNIAGVISVRDQETFARTVFRATRGNAFTHFTEIAAEDLRHQCEPKSVFVIYFQGDAAISAMAAKLNRICRAMGVNLYDWPESQSEAEQRSRALESSIADKTSALQGFDRIMRNEARSLLEPIRIGGNSRVEEWRLFCMKEKSIYATLNLFEGVTTLRADCWYPANEEDAIRRVLAHASFGGAARASAMLVTDADYHGKPPPTYVKRDAFTDAFQELVETYGVPHYKEFNPGVITIVTFPFMFGVMYGDVAHGAMLLCVAIYALLNAERWKYSDSAIHQGLSYARYLLFGMGFFAIYAGFMYNDFLSVGMGFFGDSRYEDPHHIGKSVNYEMQPKPWFDTLNTGEGSGPYPFGIDPSWHGATNELLFMNSLKMKLSVLFGVVQMLLGVCLKFSNSVYHRNWTDFIFECIPQLAFMVCFFGYMDWMIMYKWVTPVTQDPQLNGPPSLINTLIGMGLSQPNSQPLYQQQADIQKVLMYITACAVPIMLIPKPIIIFIKRKMSKKPHRPTETNGNLEEPLLEHHKEHSDEHDEEPFGEVVIHQIIETIEYVLGTISHTASYLRQWALSLAHQQLSLVFFQKTLQPMLETSGTFQPIWIYVGFAVLFGITVGVLLFMDVLECFLHTLRLHWVEFQSKFYKADGYSFVPYRHQQVLIAELNG</sequence>
<comment type="function">
    <text evidence="9">Essential component of the vacuolar proton pump (V-ATPase), a multimeric enzyme that catalyzes the translocation of protons across the membranes. Required for assembly and activity of the V-ATPase.</text>
</comment>
<evidence type="ECO:0000256" key="4">
    <source>
        <dbReference type="ARBA" id="ARBA00022692"/>
    </source>
</evidence>
<gene>
    <name evidence="12" type="primary">VPH1_1</name>
    <name evidence="12" type="ORF">FOL47_006767</name>
</gene>
<evidence type="ECO:0000256" key="10">
    <source>
        <dbReference type="SAM" id="MobiDB-lite"/>
    </source>
</evidence>
<dbReference type="Pfam" id="PF01496">
    <property type="entry name" value="V_ATPase_I"/>
    <property type="match status" value="1"/>
</dbReference>
<accession>A0A7J6LQ56</accession>
<comment type="similarity">
    <text evidence="2 9">Belongs to the V-ATPase 116 kDa subunit family.</text>
</comment>
<evidence type="ECO:0000313" key="13">
    <source>
        <dbReference type="Proteomes" id="UP000591131"/>
    </source>
</evidence>
<dbReference type="GO" id="GO:0051117">
    <property type="term" value="F:ATPase binding"/>
    <property type="evidence" value="ECO:0007669"/>
    <property type="project" value="TreeGrafter"/>
</dbReference>
<evidence type="ECO:0000256" key="3">
    <source>
        <dbReference type="ARBA" id="ARBA00022448"/>
    </source>
</evidence>